<keyword evidence="2" id="KW-1003">Cell membrane</keyword>
<evidence type="ECO:0000313" key="14">
    <source>
        <dbReference type="RefSeq" id="XP_030045918.1"/>
    </source>
</evidence>
<keyword evidence="7" id="KW-1015">Disulfide bond</keyword>
<keyword evidence="6 11" id="KW-0472">Membrane</keyword>
<dbReference type="Pfam" id="PF00001">
    <property type="entry name" value="7tm_1"/>
    <property type="match status" value="1"/>
</dbReference>
<dbReference type="KEGG" id="muo:115460255"/>
<dbReference type="GeneID" id="115460255"/>
<accession>A0A6P7X091</accession>
<evidence type="ECO:0000256" key="2">
    <source>
        <dbReference type="ARBA" id="ARBA00022475"/>
    </source>
</evidence>
<sequence length="334" mass="38938">MADFTSSSPVNYSSFDYYGDFSKPCVKKQLFAFGSLLAVIWNSLLFFFSLLGNSLVLWILMKYENLSSLTNTFIFNLSMSDLLFSCLLPFFTAHHYMGWIFGEMLCKAISAMFAIGFYSSIIFITLMTIHRYRAVVNPLSVLKTQNHQYNVLVSLSIWMISIVVTVPVITSTKVMLVEDERFACEFDGMTWEAVNSYQHNLIFLISFSVIVFCYFKILKTLCRSRSHRLHRTVKLILVIVVVYFLSWAPYNIIIFLHSLPHDCEESKLLDYAMYISEKVAFSHCCLNPIFYAFVGIKFRRHLMHMFNCYRLCHYGESSTRMRNNSRDYEDGSLY</sequence>
<evidence type="ECO:0000256" key="7">
    <source>
        <dbReference type="ARBA" id="ARBA00023157"/>
    </source>
</evidence>
<feature type="transmembrane region" description="Helical" evidence="11">
    <location>
        <begin position="279"/>
        <end position="296"/>
    </location>
</feature>
<dbReference type="GO" id="GO:0007204">
    <property type="term" value="P:positive regulation of cytosolic calcium ion concentration"/>
    <property type="evidence" value="ECO:0007669"/>
    <property type="project" value="TreeGrafter"/>
</dbReference>
<evidence type="ECO:0000256" key="11">
    <source>
        <dbReference type="SAM" id="Phobius"/>
    </source>
</evidence>
<reference evidence="14" key="1">
    <citation type="submission" date="2025-08" db="UniProtKB">
        <authorList>
            <consortium name="RefSeq"/>
        </authorList>
    </citation>
    <scope>IDENTIFICATION</scope>
</reference>
<dbReference type="PRINTS" id="PR00657">
    <property type="entry name" value="CCCHEMOKINER"/>
</dbReference>
<dbReference type="Gene3D" id="1.20.1070.10">
    <property type="entry name" value="Rhodopsin 7-helix transmembrane proteins"/>
    <property type="match status" value="1"/>
</dbReference>
<dbReference type="InterPro" id="IPR017452">
    <property type="entry name" value="GPCR_Rhodpsn_7TM"/>
</dbReference>
<evidence type="ECO:0000256" key="5">
    <source>
        <dbReference type="ARBA" id="ARBA00023040"/>
    </source>
</evidence>
<feature type="transmembrane region" description="Helical" evidence="11">
    <location>
        <begin position="108"/>
        <end position="129"/>
    </location>
</feature>
<dbReference type="Proteomes" id="UP000515156">
    <property type="component" value="Chromosome 1"/>
</dbReference>
<protein>
    <submittedName>
        <fullName evidence="14">Chemokine XC receptor 1</fullName>
    </submittedName>
</protein>
<evidence type="ECO:0000256" key="4">
    <source>
        <dbReference type="ARBA" id="ARBA00022989"/>
    </source>
</evidence>
<comment type="subcellular location">
    <subcellularLocation>
        <location evidence="1">Cell membrane</location>
        <topology evidence="1">Multi-pass membrane protein</topology>
    </subcellularLocation>
</comment>
<dbReference type="FunFam" id="1.20.1070.10:FF:000130">
    <property type="entry name" value="Chemokine (C-C motif) receptor 2"/>
    <property type="match status" value="1"/>
</dbReference>
<dbReference type="SUPFAM" id="SSF81321">
    <property type="entry name" value="Family A G protein-coupled receptor-like"/>
    <property type="match status" value="1"/>
</dbReference>
<evidence type="ECO:0000256" key="3">
    <source>
        <dbReference type="ARBA" id="ARBA00022692"/>
    </source>
</evidence>
<feature type="transmembrane region" description="Helical" evidence="11">
    <location>
        <begin position="197"/>
        <end position="215"/>
    </location>
</feature>
<dbReference type="GO" id="GO:0019722">
    <property type="term" value="P:calcium-mediated signaling"/>
    <property type="evidence" value="ECO:0007669"/>
    <property type="project" value="TreeGrafter"/>
</dbReference>
<evidence type="ECO:0000313" key="13">
    <source>
        <dbReference type="Proteomes" id="UP000515156"/>
    </source>
</evidence>
<dbReference type="InParanoid" id="A0A6P7X091"/>
<keyword evidence="4 11" id="KW-1133">Transmembrane helix</keyword>
<dbReference type="GO" id="GO:0009897">
    <property type="term" value="C:external side of plasma membrane"/>
    <property type="evidence" value="ECO:0007669"/>
    <property type="project" value="TreeGrafter"/>
</dbReference>
<evidence type="ECO:0000256" key="1">
    <source>
        <dbReference type="ARBA" id="ARBA00004651"/>
    </source>
</evidence>
<keyword evidence="9 10" id="KW-0807">Transducer</keyword>
<gene>
    <name evidence="14" type="primary">XCR1</name>
</gene>
<dbReference type="InterPro" id="IPR050119">
    <property type="entry name" value="CCR1-9-like"/>
</dbReference>
<keyword evidence="3 10" id="KW-0812">Transmembrane</keyword>
<dbReference type="OrthoDB" id="10015690at2759"/>
<evidence type="ECO:0000256" key="6">
    <source>
        <dbReference type="ARBA" id="ARBA00023136"/>
    </source>
</evidence>
<dbReference type="RefSeq" id="XP_030045918.1">
    <property type="nucleotide sequence ID" value="XM_030190058.1"/>
</dbReference>
<evidence type="ECO:0000256" key="10">
    <source>
        <dbReference type="RuleBase" id="RU000688"/>
    </source>
</evidence>
<evidence type="ECO:0000256" key="8">
    <source>
        <dbReference type="ARBA" id="ARBA00023170"/>
    </source>
</evidence>
<dbReference type="PANTHER" id="PTHR10489">
    <property type="entry name" value="CELL ADHESION MOLECULE"/>
    <property type="match status" value="1"/>
</dbReference>
<dbReference type="InterPro" id="IPR000276">
    <property type="entry name" value="GPCR_Rhodpsn"/>
</dbReference>
<evidence type="ECO:0000256" key="9">
    <source>
        <dbReference type="ARBA" id="ARBA00023224"/>
    </source>
</evidence>
<feature type="transmembrane region" description="Helical" evidence="11">
    <location>
        <begin position="149"/>
        <end position="169"/>
    </location>
</feature>
<organism evidence="13 14">
    <name type="scientific">Microcaecilia unicolor</name>
    <dbReference type="NCBI Taxonomy" id="1415580"/>
    <lineage>
        <taxon>Eukaryota</taxon>
        <taxon>Metazoa</taxon>
        <taxon>Chordata</taxon>
        <taxon>Craniata</taxon>
        <taxon>Vertebrata</taxon>
        <taxon>Euteleostomi</taxon>
        <taxon>Amphibia</taxon>
        <taxon>Gymnophiona</taxon>
        <taxon>Siphonopidae</taxon>
        <taxon>Microcaecilia</taxon>
    </lineage>
</organism>
<keyword evidence="8 10" id="KW-0675">Receptor</keyword>
<feature type="transmembrane region" description="Helical" evidence="11">
    <location>
        <begin position="73"/>
        <end position="96"/>
    </location>
</feature>
<comment type="similarity">
    <text evidence="10">Belongs to the G-protein coupled receptor 1 family.</text>
</comment>
<dbReference type="FunCoup" id="A0A6P7X091">
    <property type="interactions" value="700"/>
</dbReference>
<dbReference type="PANTHER" id="PTHR10489:SF730">
    <property type="entry name" value="CHEMOKINE XC RECEPTOR 1"/>
    <property type="match status" value="1"/>
</dbReference>
<feature type="domain" description="G-protein coupled receptors family 1 profile" evidence="12">
    <location>
        <begin position="52"/>
        <end position="291"/>
    </location>
</feature>
<dbReference type="InterPro" id="IPR000355">
    <property type="entry name" value="Chemokine_rcpt"/>
</dbReference>
<name>A0A6P7X091_9AMPH</name>
<dbReference type="CTD" id="2829"/>
<dbReference type="AlphaFoldDB" id="A0A6P7X091"/>
<dbReference type="GO" id="GO:0060326">
    <property type="term" value="P:cell chemotaxis"/>
    <property type="evidence" value="ECO:0007669"/>
    <property type="project" value="TreeGrafter"/>
</dbReference>
<dbReference type="PROSITE" id="PS00237">
    <property type="entry name" value="G_PROTEIN_RECEP_F1_1"/>
    <property type="match status" value="1"/>
</dbReference>
<keyword evidence="13" id="KW-1185">Reference proteome</keyword>
<feature type="transmembrane region" description="Helical" evidence="11">
    <location>
        <begin position="235"/>
        <end position="259"/>
    </location>
</feature>
<feature type="transmembrane region" description="Helical" evidence="11">
    <location>
        <begin position="30"/>
        <end position="61"/>
    </location>
</feature>
<dbReference type="PROSITE" id="PS50262">
    <property type="entry name" value="G_PROTEIN_RECEP_F1_2"/>
    <property type="match status" value="1"/>
</dbReference>
<proteinExistence type="inferred from homology"/>
<dbReference type="PRINTS" id="PR00237">
    <property type="entry name" value="GPCRRHODOPSN"/>
</dbReference>
<dbReference type="GO" id="GO:0006955">
    <property type="term" value="P:immune response"/>
    <property type="evidence" value="ECO:0007669"/>
    <property type="project" value="TreeGrafter"/>
</dbReference>
<evidence type="ECO:0000259" key="12">
    <source>
        <dbReference type="PROSITE" id="PS50262"/>
    </source>
</evidence>
<keyword evidence="5 10" id="KW-0297">G-protein coupled receptor</keyword>
<dbReference type="GO" id="GO:0019957">
    <property type="term" value="F:C-C chemokine binding"/>
    <property type="evidence" value="ECO:0007669"/>
    <property type="project" value="TreeGrafter"/>
</dbReference>
<dbReference type="GO" id="GO:0016493">
    <property type="term" value="F:C-C chemokine receptor activity"/>
    <property type="evidence" value="ECO:0007669"/>
    <property type="project" value="TreeGrafter"/>
</dbReference>